<evidence type="ECO:0008006" key="3">
    <source>
        <dbReference type="Google" id="ProtNLM"/>
    </source>
</evidence>
<proteinExistence type="predicted"/>
<comment type="caution">
    <text evidence="1">The sequence shown here is derived from an EMBL/GenBank/DDBJ whole genome shotgun (WGS) entry which is preliminary data.</text>
</comment>
<reference evidence="1 2" key="1">
    <citation type="submission" date="2020-08" db="EMBL/GenBank/DDBJ databases">
        <title>Genomic Encyclopedia of Type Strains, Phase IV (KMG-V): Genome sequencing to study the core and pangenomes of soil and plant-associated prokaryotes.</title>
        <authorList>
            <person name="Whitman W."/>
        </authorList>
    </citation>
    <scope>NUCLEOTIDE SEQUENCE [LARGE SCALE GENOMIC DNA]</scope>
    <source>
        <strain evidence="1 2">M8UP14</strain>
    </source>
</reference>
<evidence type="ECO:0000313" key="2">
    <source>
        <dbReference type="Proteomes" id="UP000540989"/>
    </source>
</evidence>
<dbReference type="EMBL" id="JACHIP010000001">
    <property type="protein sequence ID" value="MBB5055857.1"/>
    <property type="molecule type" value="Genomic_DNA"/>
</dbReference>
<gene>
    <name evidence="1" type="ORF">HDF16_000526</name>
</gene>
<sequence length="189" mass="20326">MVRSKRTSAAVGILVLLVTAGTVVLMWKHAPTNAETLAVIALRHQGDTAYEAAKWNGWYRPGSNKCNKAVADWIVDSGHPRPFVRGHFGLIPRDPSAHEWADPKINIKGWSAPMQRTEALPGDVIAQEHGPIYGHGGIVVGQGSTVSAYGDVQPQGLVLQDDWGFRTGAGANGESGVDPAPTVRRYIEE</sequence>
<evidence type="ECO:0000313" key="1">
    <source>
        <dbReference type="EMBL" id="MBB5055857.1"/>
    </source>
</evidence>
<accession>A0A7W7Z9X4</accession>
<protein>
    <recommendedName>
        <fullName evidence="3">CHAP domain-containing protein</fullName>
    </recommendedName>
</protein>
<keyword evidence="2" id="KW-1185">Reference proteome</keyword>
<dbReference type="Proteomes" id="UP000540989">
    <property type="component" value="Unassembled WGS sequence"/>
</dbReference>
<dbReference type="AlphaFoldDB" id="A0A7W7Z9X4"/>
<dbReference type="RefSeq" id="WP_184213594.1">
    <property type="nucleotide sequence ID" value="NZ_JACHIP010000001.1"/>
</dbReference>
<name>A0A7W7Z9X4_9BACT</name>
<organism evidence="1 2">
    <name type="scientific">Granulicella aggregans</name>
    <dbReference type="NCBI Taxonomy" id="474949"/>
    <lineage>
        <taxon>Bacteria</taxon>
        <taxon>Pseudomonadati</taxon>
        <taxon>Acidobacteriota</taxon>
        <taxon>Terriglobia</taxon>
        <taxon>Terriglobales</taxon>
        <taxon>Acidobacteriaceae</taxon>
        <taxon>Granulicella</taxon>
    </lineage>
</organism>